<evidence type="ECO:0000256" key="10">
    <source>
        <dbReference type="ARBA" id="ARBA00023004"/>
    </source>
</evidence>
<evidence type="ECO:0000256" key="8">
    <source>
        <dbReference type="ARBA" id="ARBA00022989"/>
    </source>
</evidence>
<dbReference type="PRINTS" id="PR00463">
    <property type="entry name" value="EP450I"/>
</dbReference>
<dbReference type="InterPro" id="IPR002401">
    <property type="entry name" value="Cyt_P450_E_grp-I"/>
</dbReference>
<keyword evidence="6" id="KW-0812">Transmembrane</keyword>
<evidence type="ECO:0000256" key="14">
    <source>
        <dbReference type="RuleBase" id="RU000461"/>
    </source>
</evidence>
<dbReference type="InterPro" id="IPR001128">
    <property type="entry name" value="Cyt_P450"/>
</dbReference>
<comment type="subcellular location">
    <subcellularLocation>
        <location evidence="2">Membrane</location>
        <topology evidence="2">Single-pass membrane protein</topology>
    </subcellularLocation>
</comment>
<evidence type="ECO:0000313" key="15">
    <source>
        <dbReference type="EMBL" id="KIM57158.1"/>
    </source>
</evidence>
<dbReference type="PRINTS" id="PR00385">
    <property type="entry name" value="P450"/>
</dbReference>
<evidence type="ECO:0000256" key="13">
    <source>
        <dbReference type="PIRSR" id="PIRSR602401-1"/>
    </source>
</evidence>
<evidence type="ECO:0000256" key="6">
    <source>
        <dbReference type="ARBA" id="ARBA00022692"/>
    </source>
</evidence>
<dbReference type="InterPro" id="IPR017972">
    <property type="entry name" value="Cyt_P450_CS"/>
</dbReference>
<evidence type="ECO:0000256" key="1">
    <source>
        <dbReference type="ARBA" id="ARBA00001971"/>
    </source>
</evidence>
<keyword evidence="7 13" id="KW-0479">Metal-binding</keyword>
<dbReference type="AlphaFoldDB" id="A0A0C2Z5E3"/>
<dbReference type="SUPFAM" id="SSF48264">
    <property type="entry name" value="Cytochrome P450"/>
    <property type="match status" value="1"/>
</dbReference>
<evidence type="ECO:0000256" key="11">
    <source>
        <dbReference type="ARBA" id="ARBA00023033"/>
    </source>
</evidence>
<proteinExistence type="inferred from homology"/>
<protein>
    <recommendedName>
        <fullName evidence="17">Cytochrome P450</fullName>
    </recommendedName>
</protein>
<keyword evidence="16" id="KW-1185">Reference proteome</keyword>
<dbReference type="GO" id="GO:0005506">
    <property type="term" value="F:iron ion binding"/>
    <property type="evidence" value="ECO:0007669"/>
    <property type="project" value="InterPro"/>
</dbReference>
<dbReference type="Proteomes" id="UP000053989">
    <property type="component" value="Unassembled WGS sequence"/>
</dbReference>
<evidence type="ECO:0000256" key="4">
    <source>
        <dbReference type="ARBA" id="ARBA00010617"/>
    </source>
</evidence>
<feature type="binding site" description="axial binding residue" evidence="13">
    <location>
        <position position="312"/>
    </location>
    <ligand>
        <name>heme</name>
        <dbReference type="ChEBI" id="CHEBI:30413"/>
    </ligand>
    <ligandPart>
        <name>Fe</name>
        <dbReference type="ChEBI" id="CHEBI:18248"/>
    </ligandPart>
</feature>
<comment type="similarity">
    <text evidence="4 14">Belongs to the cytochrome P450 family.</text>
</comment>
<dbReference type="PROSITE" id="PS00086">
    <property type="entry name" value="CYTOCHROME_P450"/>
    <property type="match status" value="1"/>
</dbReference>
<evidence type="ECO:0000256" key="3">
    <source>
        <dbReference type="ARBA" id="ARBA00005179"/>
    </source>
</evidence>
<evidence type="ECO:0000256" key="12">
    <source>
        <dbReference type="ARBA" id="ARBA00023136"/>
    </source>
</evidence>
<sequence length="325" mass="36662">MFNHSFNKQASMAYKPMQMQKVREMLQRLIATPQDYVKHVQAFSGSVIMSITYGYNATPENDPFVSTAMRLAELVVNVVTVERAVLLSTFPILSCIPSWLPGGRYKQWAGESRSLTRKILDEPFSHVKHNMTTGSASKSLVNDLLSTGIGKDTSFDHEEVVKEVAASALLGEFESILQIFSTVLMFILAMTLYPEVQIKAQEEIDRVVGQDRLPDFSDRENLPYIEGVFMETLRWKPVVPLGIPYVTRSDDIYNGMYIPKGSIVLTNTWAMTQDEGYYPDPATFTPERHLNADRKIAKDFLDPVFGSGRRICPGRYVAEQSVGPW</sequence>
<evidence type="ECO:0000256" key="9">
    <source>
        <dbReference type="ARBA" id="ARBA00023002"/>
    </source>
</evidence>
<dbReference type="PANTHER" id="PTHR46300:SF2">
    <property type="entry name" value="CYTOCHROME P450 MONOOXYGENASE ALNH-RELATED"/>
    <property type="match status" value="1"/>
</dbReference>
<keyword evidence="12" id="KW-0472">Membrane</keyword>
<reference evidence="15 16" key="1">
    <citation type="submission" date="2014-04" db="EMBL/GenBank/DDBJ databases">
        <authorList>
            <consortium name="DOE Joint Genome Institute"/>
            <person name="Kuo A."/>
            <person name="Kohler A."/>
            <person name="Nagy L.G."/>
            <person name="Floudas D."/>
            <person name="Copeland A."/>
            <person name="Barry K.W."/>
            <person name="Cichocki N."/>
            <person name="Veneault-Fourrey C."/>
            <person name="LaButti K."/>
            <person name="Lindquist E.A."/>
            <person name="Lipzen A."/>
            <person name="Lundell T."/>
            <person name="Morin E."/>
            <person name="Murat C."/>
            <person name="Sun H."/>
            <person name="Tunlid A."/>
            <person name="Henrissat B."/>
            <person name="Grigoriev I.V."/>
            <person name="Hibbett D.S."/>
            <person name="Martin F."/>
            <person name="Nordberg H.P."/>
            <person name="Cantor M.N."/>
            <person name="Hua S.X."/>
        </authorList>
    </citation>
    <scope>NUCLEOTIDE SEQUENCE [LARGE SCALE GENOMIC DNA]</scope>
    <source>
        <strain evidence="15 16">Foug A</strain>
    </source>
</reference>
<accession>A0A0C2Z5E3</accession>
<keyword evidence="10 13" id="KW-0408">Iron</keyword>
<reference evidence="16" key="2">
    <citation type="submission" date="2015-01" db="EMBL/GenBank/DDBJ databases">
        <title>Evolutionary Origins and Diversification of the Mycorrhizal Mutualists.</title>
        <authorList>
            <consortium name="DOE Joint Genome Institute"/>
            <consortium name="Mycorrhizal Genomics Consortium"/>
            <person name="Kohler A."/>
            <person name="Kuo A."/>
            <person name="Nagy L.G."/>
            <person name="Floudas D."/>
            <person name="Copeland A."/>
            <person name="Barry K.W."/>
            <person name="Cichocki N."/>
            <person name="Veneault-Fourrey C."/>
            <person name="LaButti K."/>
            <person name="Lindquist E.A."/>
            <person name="Lipzen A."/>
            <person name="Lundell T."/>
            <person name="Morin E."/>
            <person name="Murat C."/>
            <person name="Riley R."/>
            <person name="Ohm R."/>
            <person name="Sun H."/>
            <person name="Tunlid A."/>
            <person name="Henrissat B."/>
            <person name="Grigoriev I.V."/>
            <person name="Hibbett D.S."/>
            <person name="Martin F."/>
        </authorList>
    </citation>
    <scope>NUCLEOTIDE SEQUENCE [LARGE SCALE GENOMIC DNA]</scope>
    <source>
        <strain evidence="16">Foug A</strain>
    </source>
</reference>
<evidence type="ECO:0000256" key="2">
    <source>
        <dbReference type="ARBA" id="ARBA00004167"/>
    </source>
</evidence>
<dbReference type="HOGENOM" id="CLU_001570_2_0_1"/>
<dbReference type="GO" id="GO:0016705">
    <property type="term" value="F:oxidoreductase activity, acting on paired donors, with incorporation or reduction of molecular oxygen"/>
    <property type="evidence" value="ECO:0007669"/>
    <property type="project" value="InterPro"/>
</dbReference>
<dbReference type="InParanoid" id="A0A0C2Z5E3"/>
<evidence type="ECO:0008006" key="17">
    <source>
        <dbReference type="Google" id="ProtNLM"/>
    </source>
</evidence>
<keyword evidence="8" id="KW-1133">Transmembrane helix</keyword>
<keyword evidence="9 14" id="KW-0560">Oxidoreductase</keyword>
<dbReference type="EMBL" id="KN822105">
    <property type="protein sequence ID" value="KIM57158.1"/>
    <property type="molecule type" value="Genomic_DNA"/>
</dbReference>
<evidence type="ECO:0000313" key="16">
    <source>
        <dbReference type="Proteomes" id="UP000053989"/>
    </source>
</evidence>
<organism evidence="15 16">
    <name type="scientific">Scleroderma citrinum Foug A</name>
    <dbReference type="NCBI Taxonomy" id="1036808"/>
    <lineage>
        <taxon>Eukaryota</taxon>
        <taxon>Fungi</taxon>
        <taxon>Dikarya</taxon>
        <taxon>Basidiomycota</taxon>
        <taxon>Agaricomycotina</taxon>
        <taxon>Agaricomycetes</taxon>
        <taxon>Agaricomycetidae</taxon>
        <taxon>Boletales</taxon>
        <taxon>Sclerodermatineae</taxon>
        <taxon>Sclerodermataceae</taxon>
        <taxon>Scleroderma</taxon>
    </lineage>
</organism>
<dbReference type="Pfam" id="PF00067">
    <property type="entry name" value="p450"/>
    <property type="match status" value="1"/>
</dbReference>
<name>A0A0C2Z5E3_9AGAM</name>
<dbReference type="InterPro" id="IPR036396">
    <property type="entry name" value="Cyt_P450_sf"/>
</dbReference>
<keyword evidence="5 13" id="KW-0349">Heme</keyword>
<dbReference type="PANTHER" id="PTHR46300">
    <property type="entry name" value="P450, PUTATIVE (EUROFUNG)-RELATED-RELATED"/>
    <property type="match status" value="1"/>
</dbReference>
<dbReference type="GO" id="GO:0004497">
    <property type="term" value="F:monooxygenase activity"/>
    <property type="evidence" value="ECO:0007669"/>
    <property type="project" value="UniProtKB-KW"/>
</dbReference>
<dbReference type="Gene3D" id="1.10.630.10">
    <property type="entry name" value="Cytochrome P450"/>
    <property type="match status" value="1"/>
</dbReference>
<comment type="cofactor">
    <cofactor evidence="1 13">
        <name>heme</name>
        <dbReference type="ChEBI" id="CHEBI:30413"/>
    </cofactor>
</comment>
<comment type="pathway">
    <text evidence="3">Secondary metabolite biosynthesis.</text>
</comment>
<dbReference type="STRING" id="1036808.A0A0C2Z5E3"/>
<evidence type="ECO:0000256" key="5">
    <source>
        <dbReference type="ARBA" id="ARBA00022617"/>
    </source>
</evidence>
<dbReference type="GO" id="GO:0016020">
    <property type="term" value="C:membrane"/>
    <property type="evidence" value="ECO:0007669"/>
    <property type="project" value="UniProtKB-SubCell"/>
</dbReference>
<evidence type="ECO:0000256" key="7">
    <source>
        <dbReference type="ARBA" id="ARBA00022723"/>
    </source>
</evidence>
<keyword evidence="11 14" id="KW-0503">Monooxygenase</keyword>
<dbReference type="OrthoDB" id="1103324at2759"/>
<dbReference type="InterPro" id="IPR050364">
    <property type="entry name" value="Cytochrome_P450_fung"/>
</dbReference>
<gene>
    <name evidence="15" type="ORF">SCLCIDRAFT_1143714</name>
</gene>
<dbReference type="GO" id="GO:0020037">
    <property type="term" value="F:heme binding"/>
    <property type="evidence" value="ECO:0007669"/>
    <property type="project" value="InterPro"/>
</dbReference>